<sequence length="515" mass="58081">DQTPQGKRAKNTFSDEAYTLPTLSLTPSDQTDQSLDHSDDSILESPLKNRHSHHRKDPVTPKRPSAHSVTRQVGSPLKQTHTKAKGNAQKTQDPSQSSIRTHLQGFGPHTSRQVNETDMDHRVSSLVQDGPPKQHKGASIWWKYVYPLENQTFEMVSYGLVAGFAMPLLIQTPALSAYERLNEKFIKLIVLKNRSWTVWQNGGGTLSNIPRHIASNHKELAHQLGLSSKGSRLGGDTMPPAFNLETAVEKMITWIISDDQAMQVVESQEFREMIKAFNPTLIDGDIPGRGTIRHRILTRYKQDRQELKQQLKDALGRISLTADLWSSSTMKSFMAVTVHWTARMPDGELTLKTALGGFRYIRDKHDGHNIATHLVKILEELDILNRVGAITLDNASSNDSAMSYLKDFFQARGVEFNCKQQRVWCFSHVINIAVQELLAVLPEPDKFQLRHITDNSLKSIYRQGKREKAYADILKTNLVERIAGLIKQLRSSGQRREGVGFIRECVLSSLALRSL</sequence>
<protein>
    <submittedName>
        <fullName evidence="1">13277_t:CDS:1</fullName>
    </submittedName>
</protein>
<name>A0ACA9PXT0_9GLOM</name>
<proteinExistence type="predicted"/>
<feature type="non-terminal residue" evidence="1">
    <location>
        <position position="515"/>
    </location>
</feature>
<feature type="non-terminal residue" evidence="1">
    <location>
        <position position="1"/>
    </location>
</feature>
<accession>A0ACA9PXT0</accession>
<dbReference type="EMBL" id="CAJVPT010041535">
    <property type="protein sequence ID" value="CAG8728091.1"/>
    <property type="molecule type" value="Genomic_DNA"/>
</dbReference>
<reference evidence="1" key="1">
    <citation type="submission" date="2021-06" db="EMBL/GenBank/DDBJ databases">
        <authorList>
            <person name="Kallberg Y."/>
            <person name="Tangrot J."/>
            <person name="Rosling A."/>
        </authorList>
    </citation>
    <scope>NUCLEOTIDE SEQUENCE</scope>
    <source>
        <strain evidence="1">CL356</strain>
    </source>
</reference>
<comment type="caution">
    <text evidence="1">The sequence shown here is derived from an EMBL/GenBank/DDBJ whole genome shotgun (WGS) entry which is preliminary data.</text>
</comment>
<evidence type="ECO:0000313" key="1">
    <source>
        <dbReference type="EMBL" id="CAG8728091.1"/>
    </source>
</evidence>
<gene>
    <name evidence="1" type="ORF">ACOLOM_LOCUS11472</name>
</gene>
<keyword evidence="2" id="KW-1185">Reference proteome</keyword>
<evidence type="ECO:0000313" key="2">
    <source>
        <dbReference type="Proteomes" id="UP000789525"/>
    </source>
</evidence>
<dbReference type="Proteomes" id="UP000789525">
    <property type="component" value="Unassembled WGS sequence"/>
</dbReference>
<organism evidence="1 2">
    <name type="scientific">Acaulospora colombiana</name>
    <dbReference type="NCBI Taxonomy" id="27376"/>
    <lineage>
        <taxon>Eukaryota</taxon>
        <taxon>Fungi</taxon>
        <taxon>Fungi incertae sedis</taxon>
        <taxon>Mucoromycota</taxon>
        <taxon>Glomeromycotina</taxon>
        <taxon>Glomeromycetes</taxon>
        <taxon>Diversisporales</taxon>
        <taxon>Acaulosporaceae</taxon>
        <taxon>Acaulospora</taxon>
    </lineage>
</organism>